<sequence>MFSSNRSANRISVARSDNNRAPHVPQKQSEQQKYQKRQPYWGAEDLSGGQPIGIRLPRLLNTGIQSSIAAATNRLLLPPPALPPPPPTRSATTSLSLIPLFYQRIAEQDTPPDQRLTSEFLEIRLEAVSRPCWVQASLSIFTK</sequence>
<dbReference type="AlphaFoldDB" id="A0A3P6VFH4"/>
<gene>
    <name evidence="2" type="ORF">NLS_LOCUS9084</name>
</gene>
<evidence type="ECO:0000313" key="2">
    <source>
        <dbReference type="EMBL" id="VDK89311.1"/>
    </source>
</evidence>
<keyword evidence="3" id="KW-1185">Reference proteome</keyword>
<dbReference type="EMBL" id="UYRX01001356">
    <property type="protein sequence ID" value="VDK89311.1"/>
    <property type="molecule type" value="Genomic_DNA"/>
</dbReference>
<evidence type="ECO:0000256" key="1">
    <source>
        <dbReference type="SAM" id="MobiDB-lite"/>
    </source>
</evidence>
<organism evidence="2 3">
    <name type="scientific">Litomosoides sigmodontis</name>
    <name type="common">Filarial nematode worm</name>
    <dbReference type="NCBI Taxonomy" id="42156"/>
    <lineage>
        <taxon>Eukaryota</taxon>
        <taxon>Metazoa</taxon>
        <taxon>Ecdysozoa</taxon>
        <taxon>Nematoda</taxon>
        <taxon>Chromadorea</taxon>
        <taxon>Rhabditida</taxon>
        <taxon>Spirurina</taxon>
        <taxon>Spiruromorpha</taxon>
        <taxon>Filarioidea</taxon>
        <taxon>Onchocercidae</taxon>
        <taxon>Litomosoides</taxon>
    </lineage>
</organism>
<dbReference type="OrthoDB" id="5857866at2759"/>
<feature type="region of interest" description="Disordered" evidence="1">
    <location>
        <begin position="1"/>
        <end position="38"/>
    </location>
</feature>
<dbReference type="Proteomes" id="UP000277928">
    <property type="component" value="Unassembled WGS sequence"/>
</dbReference>
<reference evidence="2 3" key="1">
    <citation type="submission" date="2018-08" db="EMBL/GenBank/DDBJ databases">
        <authorList>
            <person name="Laetsch R D."/>
            <person name="Stevens L."/>
            <person name="Kumar S."/>
            <person name="Blaxter L. M."/>
        </authorList>
    </citation>
    <scope>NUCLEOTIDE SEQUENCE [LARGE SCALE GENOMIC DNA]</scope>
</reference>
<accession>A0A3P6VFH4</accession>
<proteinExistence type="predicted"/>
<protein>
    <submittedName>
        <fullName evidence="2">Uncharacterized protein</fullName>
    </submittedName>
</protein>
<name>A0A3P6VFH4_LITSI</name>
<evidence type="ECO:0000313" key="3">
    <source>
        <dbReference type="Proteomes" id="UP000277928"/>
    </source>
</evidence>
<feature type="compositionally biased region" description="Polar residues" evidence="1">
    <location>
        <begin position="1"/>
        <end position="10"/>
    </location>
</feature>
<dbReference type="OMA" id="KPYWAQA"/>